<protein>
    <recommendedName>
        <fullName evidence="7">TF-B3 domain-containing protein</fullName>
    </recommendedName>
</protein>
<reference evidence="8 9" key="1">
    <citation type="submission" date="2024-04" db="EMBL/GenBank/DDBJ databases">
        <authorList>
            <person name="Fracassetti M."/>
        </authorList>
    </citation>
    <scope>NUCLEOTIDE SEQUENCE [LARGE SCALE GENOMIC DNA]</scope>
</reference>
<evidence type="ECO:0000256" key="2">
    <source>
        <dbReference type="ARBA" id="ARBA00023015"/>
    </source>
</evidence>
<dbReference type="InterPro" id="IPR015300">
    <property type="entry name" value="DNA-bd_pseudobarrel_sf"/>
</dbReference>
<feature type="domain" description="TF-B3" evidence="7">
    <location>
        <begin position="296"/>
        <end position="392"/>
    </location>
</feature>
<evidence type="ECO:0000313" key="9">
    <source>
        <dbReference type="Proteomes" id="UP001497516"/>
    </source>
</evidence>
<keyword evidence="5" id="KW-0539">Nucleus</keyword>
<dbReference type="PANTHER" id="PTHR31920">
    <property type="entry name" value="B3 DOMAIN-CONTAINING"/>
    <property type="match status" value="1"/>
</dbReference>
<feature type="region of interest" description="Disordered" evidence="6">
    <location>
        <begin position="88"/>
        <end position="120"/>
    </location>
</feature>
<dbReference type="SMART" id="SM01019">
    <property type="entry name" value="B3"/>
    <property type="match status" value="3"/>
</dbReference>
<dbReference type="Pfam" id="PF02362">
    <property type="entry name" value="B3"/>
    <property type="match status" value="2"/>
</dbReference>
<feature type="domain" description="TF-B3" evidence="7">
    <location>
        <begin position="124"/>
        <end position="220"/>
    </location>
</feature>
<dbReference type="AlphaFoldDB" id="A0AAV2GEL7"/>
<dbReference type="GO" id="GO:0005634">
    <property type="term" value="C:nucleus"/>
    <property type="evidence" value="ECO:0007669"/>
    <property type="project" value="UniProtKB-SubCell"/>
</dbReference>
<dbReference type="PROSITE" id="PS50863">
    <property type="entry name" value="B3"/>
    <property type="match status" value="3"/>
</dbReference>
<name>A0AAV2GEL7_9ROSI</name>
<accession>A0AAV2GEL7</accession>
<evidence type="ECO:0000256" key="5">
    <source>
        <dbReference type="ARBA" id="ARBA00023242"/>
    </source>
</evidence>
<dbReference type="GO" id="GO:0003677">
    <property type="term" value="F:DNA binding"/>
    <property type="evidence" value="ECO:0007669"/>
    <property type="project" value="UniProtKB-KW"/>
</dbReference>
<feature type="compositionally biased region" description="Basic and acidic residues" evidence="6">
    <location>
        <begin position="235"/>
        <end position="261"/>
    </location>
</feature>
<gene>
    <name evidence="8" type="ORF">LTRI10_LOCUS48376</name>
</gene>
<keyword evidence="2" id="KW-0805">Transcription regulation</keyword>
<evidence type="ECO:0000256" key="4">
    <source>
        <dbReference type="ARBA" id="ARBA00023163"/>
    </source>
</evidence>
<dbReference type="Gene3D" id="2.40.330.10">
    <property type="entry name" value="DNA-binding pseudobarrel domain"/>
    <property type="match status" value="3"/>
</dbReference>
<evidence type="ECO:0000256" key="3">
    <source>
        <dbReference type="ARBA" id="ARBA00023125"/>
    </source>
</evidence>
<feature type="domain" description="TF-B3" evidence="7">
    <location>
        <begin position="49"/>
        <end position="83"/>
    </location>
</feature>
<evidence type="ECO:0000256" key="6">
    <source>
        <dbReference type="SAM" id="MobiDB-lite"/>
    </source>
</evidence>
<dbReference type="Proteomes" id="UP001497516">
    <property type="component" value="Chromosome 8"/>
</dbReference>
<comment type="subcellular location">
    <subcellularLocation>
        <location evidence="1">Nucleus</location>
    </subcellularLocation>
</comment>
<keyword evidence="4" id="KW-0804">Transcription</keyword>
<organism evidence="8 9">
    <name type="scientific">Linum trigynum</name>
    <dbReference type="NCBI Taxonomy" id="586398"/>
    <lineage>
        <taxon>Eukaryota</taxon>
        <taxon>Viridiplantae</taxon>
        <taxon>Streptophyta</taxon>
        <taxon>Embryophyta</taxon>
        <taxon>Tracheophyta</taxon>
        <taxon>Spermatophyta</taxon>
        <taxon>Magnoliopsida</taxon>
        <taxon>eudicotyledons</taxon>
        <taxon>Gunneridae</taxon>
        <taxon>Pentapetalae</taxon>
        <taxon>rosids</taxon>
        <taxon>fabids</taxon>
        <taxon>Malpighiales</taxon>
        <taxon>Linaceae</taxon>
        <taxon>Linum</taxon>
    </lineage>
</organism>
<dbReference type="InterPro" id="IPR050655">
    <property type="entry name" value="Plant_B3_domain"/>
</dbReference>
<dbReference type="SUPFAM" id="SSF101936">
    <property type="entry name" value="DNA-binding pseudobarrel domain"/>
    <property type="match status" value="3"/>
</dbReference>
<dbReference type="InterPro" id="IPR003340">
    <property type="entry name" value="B3_DNA-bd"/>
</dbReference>
<keyword evidence="3" id="KW-0238">DNA-binding</keyword>
<dbReference type="EMBL" id="OZ034821">
    <property type="protein sequence ID" value="CAL1408812.1"/>
    <property type="molecule type" value="Genomic_DNA"/>
</dbReference>
<dbReference type="CDD" id="cd10017">
    <property type="entry name" value="B3_DNA"/>
    <property type="match status" value="3"/>
</dbReference>
<evidence type="ECO:0000313" key="8">
    <source>
        <dbReference type="EMBL" id="CAL1408812.1"/>
    </source>
</evidence>
<sequence>MSNQTPSFVKVLVGCSSMKLLRIPESFINQFGQLSPWREEAGDVSSETGWPSFVKDNGLHQGDHLVFNFTGHRTVEVVSYDPTGCVKRNAEVQTSDPESRPREAPIKTESEEGYSSGNAPRGSAACFQVVYKKYMNHSVCIPLRFCKIARLEMKNSAQLQDPRGKFWPVKLISGGKGPRKRFGGGWLVFAAANGVAVGDRIEFRYKSESGVFQVKIHKPKNNTCNDSRVGKRQWKRADAANPERNKPRPSYERNPETEKSLKPRKGLQRKRGAPTKAKSRKGHSSGNNAPPGLADSFQIVYNKHMERSTYMCVPVRFSEATKLSRKKTVQLQDPSGKLWAVSVISVGKGLQRRFSAGWRALAAANGVAVGDRIEFSYRPESGLIQVKIHRERCNAGKDPEVGRKRPWKRSGFCRS</sequence>
<keyword evidence="9" id="KW-1185">Reference proteome</keyword>
<evidence type="ECO:0000256" key="1">
    <source>
        <dbReference type="ARBA" id="ARBA00004123"/>
    </source>
</evidence>
<feature type="compositionally biased region" description="Basic residues" evidence="6">
    <location>
        <begin position="262"/>
        <end position="283"/>
    </location>
</feature>
<feature type="region of interest" description="Disordered" evidence="6">
    <location>
        <begin position="219"/>
        <end position="294"/>
    </location>
</feature>
<evidence type="ECO:0000259" key="7">
    <source>
        <dbReference type="PROSITE" id="PS50863"/>
    </source>
</evidence>
<proteinExistence type="predicted"/>
<feature type="compositionally biased region" description="Basic and acidic residues" evidence="6">
    <location>
        <begin position="97"/>
        <end position="110"/>
    </location>
</feature>
<dbReference type="PANTHER" id="PTHR31920:SF145">
    <property type="entry name" value="B3 DOMAIN-CONTAINING PROTEIN REM20-LIKE ISOFORM X1"/>
    <property type="match status" value="1"/>
</dbReference>